<evidence type="ECO:0000313" key="1">
    <source>
        <dbReference type="EMBL" id="GEO00152.1"/>
    </source>
</evidence>
<evidence type="ECO:0008006" key="3">
    <source>
        <dbReference type="Google" id="ProtNLM"/>
    </source>
</evidence>
<dbReference type="OrthoDB" id="7189112at2"/>
<protein>
    <recommendedName>
        <fullName evidence="3">DUF2141 domain-containing protein</fullName>
    </recommendedName>
</protein>
<dbReference type="Proteomes" id="UP000321464">
    <property type="component" value="Unassembled WGS sequence"/>
</dbReference>
<gene>
    <name evidence="1" type="ORF">NSE01_19840</name>
</gene>
<dbReference type="EMBL" id="BJYR01000013">
    <property type="protein sequence ID" value="GEO00152.1"/>
    <property type="molecule type" value="Genomic_DNA"/>
</dbReference>
<dbReference type="RefSeq" id="WP_147159469.1">
    <property type="nucleotide sequence ID" value="NZ_BJYR01000013.1"/>
</dbReference>
<reference evidence="1 2" key="1">
    <citation type="submission" date="2019-07" db="EMBL/GenBank/DDBJ databases">
        <title>Whole genome shotgun sequence of Novosphingobium sediminis NBRC 106119.</title>
        <authorList>
            <person name="Hosoyama A."/>
            <person name="Uohara A."/>
            <person name="Ohji S."/>
            <person name="Ichikawa N."/>
        </authorList>
    </citation>
    <scope>NUCLEOTIDE SEQUENCE [LARGE SCALE GENOMIC DNA]</scope>
    <source>
        <strain evidence="1 2">NBRC 106119</strain>
    </source>
</reference>
<proteinExistence type="predicted"/>
<dbReference type="AlphaFoldDB" id="A0A512AKB7"/>
<dbReference type="InterPro" id="IPR018673">
    <property type="entry name" value="DUF2141"/>
</dbReference>
<dbReference type="Pfam" id="PF09912">
    <property type="entry name" value="DUF2141"/>
    <property type="match status" value="1"/>
</dbReference>
<evidence type="ECO:0000313" key="2">
    <source>
        <dbReference type="Proteomes" id="UP000321464"/>
    </source>
</evidence>
<name>A0A512AKB7_9SPHN</name>
<sequence length="163" mass="17533">MILPKWRTALALLLGLMIAPQGTLVLMAHAAPSCIGPASETWINITVDRVRNSKGLITATLYPNDSKRFLVKNGSLYVASTPATAGQTRFCLFVPHPGTYAIAIYHDEDSSGTINRGGLFGIPSEAVGFSNNPTIFLGPPSLRSTLVKVEHPNQSITINVKKF</sequence>
<keyword evidence="2" id="KW-1185">Reference proteome</keyword>
<comment type="caution">
    <text evidence="1">The sequence shown here is derived from an EMBL/GenBank/DDBJ whole genome shotgun (WGS) entry which is preliminary data.</text>
</comment>
<accession>A0A512AKB7</accession>
<organism evidence="1 2">
    <name type="scientific">Novosphingobium sediminis</name>
    <dbReference type="NCBI Taxonomy" id="707214"/>
    <lineage>
        <taxon>Bacteria</taxon>
        <taxon>Pseudomonadati</taxon>
        <taxon>Pseudomonadota</taxon>
        <taxon>Alphaproteobacteria</taxon>
        <taxon>Sphingomonadales</taxon>
        <taxon>Sphingomonadaceae</taxon>
        <taxon>Novosphingobium</taxon>
    </lineage>
</organism>